<sequence length="95" mass="10595">MNFNEAQATEGVPVFADDDSDVVDSHISKEDEYARIEASGGKVIQWNGHCVFGILAMSRSIVGFNIATRTLNLNVNFMKGRDHADDSMYRHEPFS</sequence>
<dbReference type="Proteomes" id="UP000224567">
    <property type="component" value="Unassembled WGS sequence"/>
</dbReference>
<feature type="domain" description="PPM-type phosphatase" evidence="1">
    <location>
        <begin position="24"/>
        <end position="61"/>
    </location>
</feature>
<gene>
    <name evidence="2" type="ORF">CQW23_16937</name>
</gene>
<proteinExistence type="predicted"/>
<comment type="caution">
    <text evidence="2">The sequence shown here is derived from an EMBL/GenBank/DDBJ whole genome shotgun (WGS) entry which is preliminary data.</text>
</comment>
<dbReference type="STRING" id="33114.A0A2G2WCI7"/>
<dbReference type="Gene3D" id="3.60.40.10">
    <property type="entry name" value="PPM-type phosphatase domain"/>
    <property type="match status" value="1"/>
</dbReference>
<reference evidence="3" key="2">
    <citation type="journal article" date="2017" name="J. Anim. Genet.">
        <title>Multiple reference genome sequences of hot pepper reveal the massive evolution of plant disease resistance genes by retroduplication.</title>
        <authorList>
            <person name="Kim S."/>
            <person name="Park J."/>
            <person name="Yeom S.-I."/>
            <person name="Kim Y.-M."/>
            <person name="Seo E."/>
            <person name="Kim K.-T."/>
            <person name="Kim M.-S."/>
            <person name="Lee J.M."/>
            <person name="Cheong K."/>
            <person name="Shin H.-S."/>
            <person name="Kim S.-B."/>
            <person name="Han K."/>
            <person name="Lee J."/>
            <person name="Park M."/>
            <person name="Lee H.-A."/>
            <person name="Lee H.-Y."/>
            <person name="Lee Y."/>
            <person name="Oh S."/>
            <person name="Lee J.H."/>
            <person name="Choi E."/>
            <person name="Choi E."/>
            <person name="Lee S.E."/>
            <person name="Jeon J."/>
            <person name="Kim H."/>
            <person name="Choi G."/>
            <person name="Song H."/>
            <person name="Lee J."/>
            <person name="Lee S.-C."/>
            <person name="Kwon J.-K."/>
            <person name="Lee H.-Y."/>
            <person name="Koo N."/>
            <person name="Hong Y."/>
            <person name="Kim R.W."/>
            <person name="Kang W.-H."/>
            <person name="Huh J.H."/>
            <person name="Kang B.-C."/>
            <person name="Yang T.-J."/>
            <person name="Lee Y.-H."/>
            <person name="Bennetzen J.L."/>
            <person name="Choi D."/>
        </authorList>
    </citation>
    <scope>NUCLEOTIDE SEQUENCE [LARGE SCALE GENOMIC DNA]</scope>
    <source>
        <strain evidence="3">cv. PBC81</strain>
    </source>
</reference>
<dbReference type="OrthoDB" id="10264738at2759"/>
<name>A0A2G2WCI7_CAPBA</name>
<evidence type="ECO:0000259" key="1">
    <source>
        <dbReference type="Pfam" id="PF00481"/>
    </source>
</evidence>
<reference evidence="2 3" key="1">
    <citation type="journal article" date="2017" name="Genome Biol.">
        <title>New reference genome sequences of hot pepper reveal the massive evolution of plant disease-resistance genes by retroduplication.</title>
        <authorList>
            <person name="Kim S."/>
            <person name="Park J."/>
            <person name="Yeom S.I."/>
            <person name="Kim Y.M."/>
            <person name="Seo E."/>
            <person name="Kim K.T."/>
            <person name="Kim M.S."/>
            <person name="Lee J.M."/>
            <person name="Cheong K."/>
            <person name="Shin H.S."/>
            <person name="Kim S.B."/>
            <person name="Han K."/>
            <person name="Lee J."/>
            <person name="Park M."/>
            <person name="Lee H.A."/>
            <person name="Lee H.Y."/>
            <person name="Lee Y."/>
            <person name="Oh S."/>
            <person name="Lee J.H."/>
            <person name="Choi E."/>
            <person name="Choi E."/>
            <person name="Lee S.E."/>
            <person name="Jeon J."/>
            <person name="Kim H."/>
            <person name="Choi G."/>
            <person name="Song H."/>
            <person name="Lee J."/>
            <person name="Lee S.C."/>
            <person name="Kwon J.K."/>
            <person name="Lee H.Y."/>
            <person name="Koo N."/>
            <person name="Hong Y."/>
            <person name="Kim R.W."/>
            <person name="Kang W.H."/>
            <person name="Huh J.H."/>
            <person name="Kang B.C."/>
            <person name="Yang T.J."/>
            <person name="Lee Y.H."/>
            <person name="Bennetzen J.L."/>
            <person name="Choi D."/>
        </authorList>
    </citation>
    <scope>NUCLEOTIDE SEQUENCE [LARGE SCALE GENOMIC DNA]</scope>
    <source>
        <strain evidence="3">cv. PBC81</strain>
    </source>
</reference>
<keyword evidence="3" id="KW-1185">Reference proteome</keyword>
<dbReference type="InterPro" id="IPR001932">
    <property type="entry name" value="PPM-type_phosphatase-like_dom"/>
</dbReference>
<evidence type="ECO:0000313" key="2">
    <source>
        <dbReference type="EMBL" id="PHT42912.1"/>
    </source>
</evidence>
<dbReference type="Pfam" id="PF00481">
    <property type="entry name" value="PP2C"/>
    <property type="match status" value="1"/>
</dbReference>
<dbReference type="AlphaFoldDB" id="A0A2G2WCI7"/>
<evidence type="ECO:0000313" key="3">
    <source>
        <dbReference type="Proteomes" id="UP000224567"/>
    </source>
</evidence>
<protein>
    <recommendedName>
        <fullName evidence="1">PPM-type phosphatase domain-containing protein</fullName>
    </recommendedName>
</protein>
<accession>A0A2G2WCI7</accession>
<organism evidence="2 3">
    <name type="scientific">Capsicum baccatum</name>
    <name type="common">Peruvian pepper</name>
    <dbReference type="NCBI Taxonomy" id="33114"/>
    <lineage>
        <taxon>Eukaryota</taxon>
        <taxon>Viridiplantae</taxon>
        <taxon>Streptophyta</taxon>
        <taxon>Embryophyta</taxon>
        <taxon>Tracheophyta</taxon>
        <taxon>Spermatophyta</taxon>
        <taxon>Magnoliopsida</taxon>
        <taxon>eudicotyledons</taxon>
        <taxon>Gunneridae</taxon>
        <taxon>Pentapetalae</taxon>
        <taxon>asterids</taxon>
        <taxon>lamiids</taxon>
        <taxon>Solanales</taxon>
        <taxon>Solanaceae</taxon>
        <taxon>Solanoideae</taxon>
        <taxon>Capsiceae</taxon>
        <taxon>Capsicum</taxon>
    </lineage>
</organism>
<dbReference type="EMBL" id="MLFT02000007">
    <property type="protein sequence ID" value="PHT42912.1"/>
    <property type="molecule type" value="Genomic_DNA"/>
</dbReference>
<dbReference type="InterPro" id="IPR036457">
    <property type="entry name" value="PPM-type-like_dom_sf"/>
</dbReference>